<evidence type="ECO:0000256" key="4">
    <source>
        <dbReference type="ARBA" id="ARBA00022692"/>
    </source>
</evidence>
<feature type="domain" description="ABC transmembrane type-1" evidence="8">
    <location>
        <begin position="67"/>
        <end position="258"/>
    </location>
</feature>
<gene>
    <name evidence="9" type="ORF">A7sIIA15_04790</name>
</gene>
<dbReference type="AlphaFoldDB" id="A0A249KV00"/>
<comment type="subcellular location">
    <subcellularLocation>
        <location evidence="1 7">Cell membrane</location>
        <topology evidence="1 7">Multi-pass membrane protein</topology>
    </subcellularLocation>
</comment>
<evidence type="ECO:0000256" key="5">
    <source>
        <dbReference type="ARBA" id="ARBA00022989"/>
    </source>
</evidence>
<feature type="transmembrane region" description="Helical" evidence="7">
    <location>
        <begin position="66"/>
        <end position="91"/>
    </location>
</feature>
<dbReference type="Proteomes" id="UP000217186">
    <property type="component" value="Chromosome"/>
</dbReference>
<evidence type="ECO:0000256" key="1">
    <source>
        <dbReference type="ARBA" id="ARBA00004651"/>
    </source>
</evidence>
<dbReference type="CDD" id="cd06261">
    <property type="entry name" value="TM_PBP2"/>
    <property type="match status" value="1"/>
</dbReference>
<feature type="transmembrane region" description="Helical" evidence="7">
    <location>
        <begin position="103"/>
        <end position="126"/>
    </location>
</feature>
<evidence type="ECO:0000256" key="7">
    <source>
        <dbReference type="RuleBase" id="RU363032"/>
    </source>
</evidence>
<dbReference type="GO" id="GO:0055085">
    <property type="term" value="P:transmembrane transport"/>
    <property type="evidence" value="ECO:0007669"/>
    <property type="project" value="InterPro"/>
</dbReference>
<dbReference type="InterPro" id="IPR035906">
    <property type="entry name" value="MetI-like_sf"/>
</dbReference>
<dbReference type="Pfam" id="PF00528">
    <property type="entry name" value="BPD_transp_1"/>
    <property type="match status" value="1"/>
</dbReference>
<evidence type="ECO:0000256" key="3">
    <source>
        <dbReference type="ARBA" id="ARBA00022475"/>
    </source>
</evidence>
<comment type="similarity">
    <text evidence="7">Belongs to the binding-protein-dependent transport system permease family.</text>
</comment>
<reference evidence="9 10" key="1">
    <citation type="submission" date="2016-07" db="EMBL/GenBank/DDBJ databases">
        <title>High microdiversification within the ubiquitous acI lineage of Actinobacteria.</title>
        <authorList>
            <person name="Neuenschwander S.M."/>
            <person name="Salcher M."/>
            <person name="Ghai R."/>
            <person name="Pernthaler J."/>
        </authorList>
    </citation>
    <scope>NUCLEOTIDE SEQUENCE [LARGE SCALE GENOMIC DNA]</scope>
    <source>
        <strain evidence="9">MMS-IIA-15</strain>
    </source>
</reference>
<keyword evidence="2 7" id="KW-0813">Transport</keyword>
<dbReference type="KEGG" id="pvn:A7sIIA15_04790"/>
<keyword evidence="6 7" id="KW-0472">Membrane</keyword>
<dbReference type="Gene3D" id="1.10.3720.10">
    <property type="entry name" value="MetI-like"/>
    <property type="match status" value="1"/>
</dbReference>
<feature type="transmembrane region" description="Helical" evidence="7">
    <location>
        <begin position="7"/>
        <end position="27"/>
    </location>
</feature>
<keyword evidence="10" id="KW-1185">Reference proteome</keyword>
<evidence type="ECO:0000313" key="9">
    <source>
        <dbReference type="EMBL" id="ASY20640.1"/>
    </source>
</evidence>
<feature type="transmembrane region" description="Helical" evidence="7">
    <location>
        <begin position="138"/>
        <end position="161"/>
    </location>
</feature>
<dbReference type="PANTHER" id="PTHR43744:SF12">
    <property type="entry name" value="ABC TRANSPORTER PERMEASE PROTEIN MG189-RELATED"/>
    <property type="match status" value="1"/>
</dbReference>
<dbReference type="InterPro" id="IPR000515">
    <property type="entry name" value="MetI-like"/>
</dbReference>
<name>A0A249KV00_9ACTN</name>
<keyword evidence="3" id="KW-1003">Cell membrane</keyword>
<dbReference type="EMBL" id="CP016776">
    <property type="protein sequence ID" value="ASY20640.1"/>
    <property type="molecule type" value="Genomic_DNA"/>
</dbReference>
<organism evidence="9 10">
    <name type="scientific">Candidatus Planktophila vernalis</name>
    <dbReference type="NCBI Taxonomy" id="1884907"/>
    <lineage>
        <taxon>Bacteria</taxon>
        <taxon>Bacillati</taxon>
        <taxon>Actinomycetota</taxon>
        <taxon>Actinomycetes</taxon>
        <taxon>Candidatus Nanopelagicales</taxon>
        <taxon>Candidatus Nanopelagicaceae</taxon>
        <taxon>Candidatus Planktophila</taxon>
    </lineage>
</organism>
<dbReference type="PROSITE" id="PS50928">
    <property type="entry name" value="ABC_TM1"/>
    <property type="match status" value="1"/>
</dbReference>
<dbReference type="GO" id="GO:0005886">
    <property type="term" value="C:plasma membrane"/>
    <property type="evidence" value="ECO:0007669"/>
    <property type="project" value="UniProtKB-SubCell"/>
</dbReference>
<evidence type="ECO:0000259" key="8">
    <source>
        <dbReference type="PROSITE" id="PS50928"/>
    </source>
</evidence>
<accession>A0A249KV00</accession>
<dbReference type="PANTHER" id="PTHR43744">
    <property type="entry name" value="ABC TRANSPORTER PERMEASE PROTEIN MG189-RELATED-RELATED"/>
    <property type="match status" value="1"/>
</dbReference>
<keyword evidence="4 7" id="KW-0812">Transmembrane</keyword>
<evidence type="ECO:0000256" key="2">
    <source>
        <dbReference type="ARBA" id="ARBA00022448"/>
    </source>
</evidence>
<evidence type="ECO:0000313" key="10">
    <source>
        <dbReference type="Proteomes" id="UP000217186"/>
    </source>
</evidence>
<dbReference type="SUPFAM" id="SSF161098">
    <property type="entry name" value="MetI-like"/>
    <property type="match status" value="1"/>
</dbReference>
<protein>
    <submittedName>
        <fullName evidence="9">Cellobiose transport system permease protein</fullName>
    </submittedName>
</protein>
<feature type="transmembrane region" description="Helical" evidence="7">
    <location>
        <begin position="238"/>
        <end position="258"/>
    </location>
</feature>
<proteinExistence type="inferred from homology"/>
<evidence type="ECO:0000256" key="6">
    <source>
        <dbReference type="ARBA" id="ARBA00023136"/>
    </source>
</evidence>
<keyword evidence="5 7" id="KW-1133">Transmembrane helix</keyword>
<sequence length="273" mass="30554">MQLGSFAAYVVLSISTFLVAFPFWWMLVVASNKKNEIAKNPPRFTLGDELGNTFDVIFQYANISRAILISFTIAFTMAISHIFFCTFAGYAFAKLKFRGQKQFFAFILLTMMIPGQLGIIPMYILVTRLGWNNDLKAIIVPGLVSAFGVFWMRQSISAVITDEVIQAARIDGASPWQIYTKIVFPLVRPTALVMGLFSFLNAWNDFLWPMLILDGDKLLTIQMAIAQMKEQAYLVNHAAQMGAAFFATLPLIILFFLVSKQLVKGVMEGAIKG</sequence>
<feature type="transmembrane region" description="Helical" evidence="7">
    <location>
        <begin position="182"/>
        <end position="203"/>
    </location>
</feature>